<dbReference type="EMBL" id="JBBWWR010000004">
    <property type="protein sequence ID" value="KAK8968318.1"/>
    <property type="molecule type" value="Genomic_DNA"/>
</dbReference>
<evidence type="ECO:0000256" key="1">
    <source>
        <dbReference type="SAM" id="MobiDB-lite"/>
    </source>
</evidence>
<proteinExistence type="predicted"/>
<feature type="compositionally biased region" description="Acidic residues" evidence="1">
    <location>
        <begin position="24"/>
        <end position="34"/>
    </location>
</feature>
<feature type="region of interest" description="Disordered" evidence="1">
    <location>
        <begin position="23"/>
        <end position="179"/>
    </location>
</feature>
<gene>
    <name evidence="2" type="ORF">KSP40_PGU008271</name>
</gene>
<reference evidence="2 3" key="1">
    <citation type="journal article" date="2022" name="Nat. Plants">
        <title>Genomes of leafy and leafless Platanthera orchids illuminate the evolution of mycoheterotrophy.</title>
        <authorList>
            <person name="Li M.H."/>
            <person name="Liu K.W."/>
            <person name="Li Z."/>
            <person name="Lu H.C."/>
            <person name="Ye Q.L."/>
            <person name="Zhang D."/>
            <person name="Wang J.Y."/>
            <person name="Li Y.F."/>
            <person name="Zhong Z.M."/>
            <person name="Liu X."/>
            <person name="Yu X."/>
            <person name="Liu D.K."/>
            <person name="Tu X.D."/>
            <person name="Liu B."/>
            <person name="Hao Y."/>
            <person name="Liao X.Y."/>
            <person name="Jiang Y.T."/>
            <person name="Sun W.H."/>
            <person name="Chen J."/>
            <person name="Chen Y.Q."/>
            <person name="Ai Y."/>
            <person name="Zhai J.W."/>
            <person name="Wu S.S."/>
            <person name="Zhou Z."/>
            <person name="Hsiao Y.Y."/>
            <person name="Wu W.L."/>
            <person name="Chen Y.Y."/>
            <person name="Lin Y.F."/>
            <person name="Hsu J.L."/>
            <person name="Li C.Y."/>
            <person name="Wang Z.W."/>
            <person name="Zhao X."/>
            <person name="Zhong W.Y."/>
            <person name="Ma X.K."/>
            <person name="Ma L."/>
            <person name="Huang J."/>
            <person name="Chen G.Z."/>
            <person name="Huang M.Z."/>
            <person name="Huang L."/>
            <person name="Peng D.H."/>
            <person name="Luo Y.B."/>
            <person name="Zou S.Q."/>
            <person name="Chen S.P."/>
            <person name="Lan S."/>
            <person name="Tsai W.C."/>
            <person name="Van de Peer Y."/>
            <person name="Liu Z.J."/>
        </authorList>
    </citation>
    <scope>NUCLEOTIDE SEQUENCE [LARGE SCALE GENOMIC DNA]</scope>
    <source>
        <strain evidence="2">Lor288</strain>
    </source>
</reference>
<keyword evidence="3" id="KW-1185">Reference proteome</keyword>
<accession>A0ABR2MZJ4</accession>
<sequence>MGVDRIKTKMQGPFIMPRALGLVDYEDDEDDEDYNPPRRSPSSASNDGDTLADLCKPKRTSSSTDDSKDLVFEGTKKRRLGQHSREFSAAEVNSNHGENTNKPELSPSSGSRASESNGELNEHGKERACLPERSNSSPSTPDTRQFTGEDSKLTQIGSTTPEITVNGSNVSSSEPYSVR</sequence>
<organism evidence="2 3">
    <name type="scientific">Platanthera guangdongensis</name>
    <dbReference type="NCBI Taxonomy" id="2320717"/>
    <lineage>
        <taxon>Eukaryota</taxon>
        <taxon>Viridiplantae</taxon>
        <taxon>Streptophyta</taxon>
        <taxon>Embryophyta</taxon>
        <taxon>Tracheophyta</taxon>
        <taxon>Spermatophyta</taxon>
        <taxon>Magnoliopsida</taxon>
        <taxon>Liliopsida</taxon>
        <taxon>Asparagales</taxon>
        <taxon>Orchidaceae</taxon>
        <taxon>Orchidoideae</taxon>
        <taxon>Orchideae</taxon>
        <taxon>Orchidinae</taxon>
        <taxon>Platanthera</taxon>
    </lineage>
</organism>
<feature type="compositionally biased region" description="Polar residues" evidence="1">
    <location>
        <begin position="153"/>
        <end position="179"/>
    </location>
</feature>
<feature type="compositionally biased region" description="Polar residues" evidence="1">
    <location>
        <begin position="91"/>
        <end position="119"/>
    </location>
</feature>
<dbReference type="Proteomes" id="UP001412067">
    <property type="component" value="Unassembled WGS sequence"/>
</dbReference>
<name>A0ABR2MZJ4_9ASPA</name>
<evidence type="ECO:0000313" key="2">
    <source>
        <dbReference type="EMBL" id="KAK8968318.1"/>
    </source>
</evidence>
<comment type="caution">
    <text evidence="2">The sequence shown here is derived from an EMBL/GenBank/DDBJ whole genome shotgun (WGS) entry which is preliminary data.</text>
</comment>
<protein>
    <submittedName>
        <fullName evidence="2">Uncharacterized protein</fullName>
    </submittedName>
</protein>
<feature type="compositionally biased region" description="Polar residues" evidence="1">
    <location>
        <begin position="133"/>
        <end position="146"/>
    </location>
</feature>
<feature type="compositionally biased region" description="Basic and acidic residues" evidence="1">
    <location>
        <begin position="65"/>
        <end position="75"/>
    </location>
</feature>
<feature type="compositionally biased region" description="Basic and acidic residues" evidence="1">
    <location>
        <begin position="120"/>
        <end position="130"/>
    </location>
</feature>
<evidence type="ECO:0000313" key="3">
    <source>
        <dbReference type="Proteomes" id="UP001412067"/>
    </source>
</evidence>